<dbReference type="InterPro" id="IPR011711">
    <property type="entry name" value="GntR_C"/>
</dbReference>
<dbReference type="GO" id="GO:0003677">
    <property type="term" value="F:DNA binding"/>
    <property type="evidence" value="ECO:0007669"/>
    <property type="project" value="UniProtKB-KW"/>
</dbReference>
<feature type="domain" description="HTH gntR-type" evidence="4">
    <location>
        <begin position="4"/>
        <end position="71"/>
    </location>
</feature>
<protein>
    <submittedName>
        <fullName evidence="5">Transcriptional regulator, GntR family</fullName>
    </submittedName>
</protein>
<dbReference type="PANTHER" id="PTHR43537">
    <property type="entry name" value="TRANSCRIPTIONAL REGULATOR, GNTR FAMILY"/>
    <property type="match status" value="1"/>
</dbReference>
<dbReference type="AlphaFoldDB" id="A0A1B1NF83"/>
<evidence type="ECO:0000259" key="4">
    <source>
        <dbReference type="PROSITE" id="PS50949"/>
    </source>
</evidence>
<evidence type="ECO:0000313" key="5">
    <source>
        <dbReference type="EMBL" id="ANS80091.1"/>
    </source>
</evidence>
<dbReference type="PANTHER" id="PTHR43537:SF45">
    <property type="entry name" value="GNTR FAMILY REGULATORY PROTEIN"/>
    <property type="match status" value="1"/>
</dbReference>
<evidence type="ECO:0000256" key="3">
    <source>
        <dbReference type="ARBA" id="ARBA00023163"/>
    </source>
</evidence>
<sequence length="226" mass="25224">MGSGAKAEEAYQALEELIVFQRLEPGTLVSETQLTELTGLGRTPVREALQRLARHRMVHIYPNRGVLIPATSVEEQLRLLELRLSLEKLAVCLACERATASDRRHMEEMASTLERDDFTMDEYAGTVRDTHGLIVRASHNNYLADAIAPLQGLSRRFWFAHVKDHAAEIHAGARLHRAILTAIVTTDPKAAEQAVENLNRYLVDFAYATIRPSVETTDRSARPGAN</sequence>
<keyword evidence="2" id="KW-0238">DNA-binding</keyword>
<dbReference type="InterPro" id="IPR036390">
    <property type="entry name" value="WH_DNA-bd_sf"/>
</dbReference>
<organism evidence="5 6">
    <name type="scientific">Serinicoccus hydrothermalis</name>
    <dbReference type="NCBI Taxonomy" id="1758689"/>
    <lineage>
        <taxon>Bacteria</taxon>
        <taxon>Bacillati</taxon>
        <taxon>Actinomycetota</taxon>
        <taxon>Actinomycetes</taxon>
        <taxon>Micrococcales</taxon>
        <taxon>Ornithinimicrobiaceae</taxon>
        <taxon>Serinicoccus</taxon>
    </lineage>
</organism>
<keyword evidence="6" id="KW-1185">Reference proteome</keyword>
<dbReference type="SMART" id="SM00345">
    <property type="entry name" value="HTH_GNTR"/>
    <property type="match status" value="1"/>
</dbReference>
<dbReference type="KEGG" id="serj:SGUI_2695"/>
<dbReference type="InterPro" id="IPR036388">
    <property type="entry name" value="WH-like_DNA-bd_sf"/>
</dbReference>
<dbReference type="Gene3D" id="1.20.120.530">
    <property type="entry name" value="GntR ligand-binding domain-like"/>
    <property type="match status" value="1"/>
</dbReference>
<evidence type="ECO:0000256" key="1">
    <source>
        <dbReference type="ARBA" id="ARBA00023015"/>
    </source>
</evidence>
<dbReference type="GO" id="GO:0003700">
    <property type="term" value="F:DNA-binding transcription factor activity"/>
    <property type="evidence" value="ECO:0007669"/>
    <property type="project" value="InterPro"/>
</dbReference>
<dbReference type="Gene3D" id="1.10.10.10">
    <property type="entry name" value="Winged helix-like DNA-binding domain superfamily/Winged helix DNA-binding domain"/>
    <property type="match status" value="1"/>
</dbReference>
<gene>
    <name evidence="5" type="ORF">SGUI_2695</name>
</gene>
<dbReference type="PATRIC" id="fig|1758689.4.peg.2817"/>
<dbReference type="SUPFAM" id="SSF48008">
    <property type="entry name" value="GntR ligand-binding domain-like"/>
    <property type="match status" value="1"/>
</dbReference>
<keyword evidence="3" id="KW-0804">Transcription</keyword>
<dbReference type="PROSITE" id="PS50949">
    <property type="entry name" value="HTH_GNTR"/>
    <property type="match status" value="1"/>
</dbReference>
<evidence type="ECO:0000313" key="6">
    <source>
        <dbReference type="Proteomes" id="UP000092482"/>
    </source>
</evidence>
<dbReference type="SUPFAM" id="SSF46785">
    <property type="entry name" value="Winged helix' DNA-binding domain"/>
    <property type="match status" value="1"/>
</dbReference>
<name>A0A1B1NF83_9MICO</name>
<accession>A0A1B1NF83</accession>
<reference evidence="5 6" key="1">
    <citation type="submission" date="2016-03" db="EMBL/GenBank/DDBJ databases">
        <title>Shallow-sea hydrothermal system.</title>
        <authorList>
            <person name="Tang K."/>
        </authorList>
    </citation>
    <scope>NUCLEOTIDE SEQUENCE [LARGE SCALE GENOMIC DNA]</scope>
    <source>
        <strain evidence="5 6">JLT9</strain>
    </source>
</reference>
<dbReference type="STRING" id="1758689.SGUI_2695"/>
<dbReference type="InterPro" id="IPR000524">
    <property type="entry name" value="Tscrpt_reg_HTH_GntR"/>
</dbReference>
<keyword evidence="1" id="KW-0805">Transcription regulation</keyword>
<dbReference type="InterPro" id="IPR008920">
    <property type="entry name" value="TF_FadR/GntR_C"/>
</dbReference>
<dbReference type="Pfam" id="PF07729">
    <property type="entry name" value="FCD"/>
    <property type="match status" value="1"/>
</dbReference>
<dbReference type="RefSeq" id="WP_066641235.1">
    <property type="nucleotide sequence ID" value="NZ_CP014989.1"/>
</dbReference>
<dbReference type="OrthoDB" id="8680240at2"/>
<dbReference type="Proteomes" id="UP000092482">
    <property type="component" value="Chromosome"/>
</dbReference>
<evidence type="ECO:0000256" key="2">
    <source>
        <dbReference type="ARBA" id="ARBA00023125"/>
    </source>
</evidence>
<dbReference type="SMART" id="SM00895">
    <property type="entry name" value="FCD"/>
    <property type="match status" value="1"/>
</dbReference>
<dbReference type="EMBL" id="CP014989">
    <property type="protein sequence ID" value="ANS80091.1"/>
    <property type="molecule type" value="Genomic_DNA"/>
</dbReference>
<dbReference type="Pfam" id="PF00392">
    <property type="entry name" value="GntR"/>
    <property type="match status" value="1"/>
</dbReference>
<proteinExistence type="predicted"/>